<dbReference type="PANTHER" id="PTHR33477:SF3">
    <property type="entry name" value="P-LOOP NTPASE DOMAIN-CONTAINING PROTEIN LPA1 HOMOLOG 1"/>
    <property type="match status" value="1"/>
</dbReference>
<evidence type="ECO:0008006" key="4">
    <source>
        <dbReference type="Google" id="ProtNLM"/>
    </source>
</evidence>
<dbReference type="SUPFAM" id="SSF52540">
    <property type="entry name" value="P-loop containing nucleoside triphosphate hydrolases"/>
    <property type="match status" value="1"/>
</dbReference>
<feature type="region of interest" description="Disordered" evidence="1">
    <location>
        <begin position="739"/>
        <end position="789"/>
    </location>
</feature>
<dbReference type="AlphaFoldDB" id="A0A1Y1HX37"/>
<protein>
    <recommendedName>
        <fullName evidence="4">2-phosphoglycerate kinase</fullName>
    </recommendedName>
</protein>
<evidence type="ECO:0000313" key="2">
    <source>
        <dbReference type="EMBL" id="GAQ81531.1"/>
    </source>
</evidence>
<sequence length="789" mass="85324">MGEQEGDPVLYILLQDSNGSTSSKSGPQYARPMLQMVLTLMGVKVRYAHKITQRLFKLLDTAGEWPKHGGESQWTESGANCNVQIAPQRNSESHSPSKRPHPFLRREDQGQDKAGAIANGHVLRVRTLDSEREGQLAGFNGLGAVQKVDYLAKVSTVEQLRTPSFHARLRKGKWLAGVPGPDADENNGAPETEAVGESEQNGDTHAKHKVYFEGLPSEPASSRSSPPPEAPGEPTEGDPSPSWTVLRREGPTIWMRRADFEVAVCSLLRQFGYTNATQRQDFQLACRLRERRTSMTVLLCGTSGCGKSTLAALLASRLGITTVVSTDSIRHMMRSFVSQEQSPLLWASTYHAGECLDPALVVRTSSGKGLQRMSSVEGEKEDEGGLGVTQRQMTIKGYKAQSEMVMENLDRLISSYEARGESLVIEGVHLSLNFVMGLMARHASIVPFLVYISNEAKHLERMAVRAKYMTLDPRRNKYVKYMRNIRAIQDYLRKRADKHLVPKVNNTNVDRSVAAIHATVFSSVRRREAGEPLLDAATNTARVVFSEYEAAVAQYSTVGSKGMLRLIRRKGSSRSLLAALHEDNPLPPTSHQSPGPSVPTEWPGSTSWGAGGDAFVDVPQGSGRIGSAGSSLGRSVERALMYGLENRGRVGESEDDDEGGEEEEERSGGGEGAERRASGAGGGAGGRDTWVAGKEGGRTRGRLTTLAEGARLGGSALGGKEALGGEWGRVRSRPVAVPGGEAEVGLGQRHGRSPRKWRRSHSAFAQESRGTWANSDEGSAGSSPAGHAA</sequence>
<feature type="region of interest" description="Disordered" evidence="1">
    <location>
        <begin position="86"/>
        <end position="118"/>
    </location>
</feature>
<dbReference type="Proteomes" id="UP000054558">
    <property type="component" value="Unassembled WGS sequence"/>
</dbReference>
<evidence type="ECO:0000313" key="3">
    <source>
        <dbReference type="Proteomes" id="UP000054558"/>
    </source>
</evidence>
<dbReference type="STRING" id="105231.A0A1Y1HX37"/>
<gene>
    <name evidence="2" type="ORF">KFL_000830130</name>
</gene>
<feature type="region of interest" description="Disordered" evidence="1">
    <location>
        <begin position="176"/>
        <end position="203"/>
    </location>
</feature>
<feature type="region of interest" description="Disordered" evidence="1">
    <location>
        <begin position="582"/>
        <end position="630"/>
    </location>
</feature>
<feature type="compositionally biased region" description="Low complexity" evidence="1">
    <location>
        <begin position="778"/>
        <end position="789"/>
    </location>
</feature>
<dbReference type="PANTHER" id="PTHR33477">
    <property type="entry name" value="P-LOOP NTPASE DOMAIN-CONTAINING PROTEIN LPA1 HOMOLOG 1"/>
    <property type="match status" value="1"/>
</dbReference>
<proteinExistence type="predicted"/>
<feature type="region of interest" description="Disordered" evidence="1">
    <location>
        <begin position="215"/>
        <end position="245"/>
    </location>
</feature>
<dbReference type="EMBL" id="DF237032">
    <property type="protein sequence ID" value="GAQ81531.1"/>
    <property type="molecule type" value="Genomic_DNA"/>
</dbReference>
<accession>A0A1Y1HX37</accession>
<dbReference type="Pfam" id="PF13671">
    <property type="entry name" value="AAA_33"/>
    <property type="match status" value="1"/>
</dbReference>
<dbReference type="Gene3D" id="3.40.50.300">
    <property type="entry name" value="P-loop containing nucleotide triphosphate hydrolases"/>
    <property type="match status" value="1"/>
</dbReference>
<dbReference type="OrthoDB" id="10263927at2759"/>
<feature type="compositionally biased region" description="Polar residues" evidence="1">
    <location>
        <begin position="763"/>
        <end position="777"/>
    </location>
</feature>
<feature type="compositionally biased region" description="Basic residues" evidence="1">
    <location>
        <begin position="749"/>
        <end position="761"/>
    </location>
</feature>
<name>A0A1Y1HX37_KLENI</name>
<evidence type="ECO:0000256" key="1">
    <source>
        <dbReference type="SAM" id="MobiDB-lite"/>
    </source>
</evidence>
<feature type="region of interest" description="Disordered" evidence="1">
    <location>
        <begin position="643"/>
        <end position="703"/>
    </location>
</feature>
<dbReference type="InterPro" id="IPR027417">
    <property type="entry name" value="P-loop_NTPase"/>
</dbReference>
<keyword evidence="3" id="KW-1185">Reference proteome</keyword>
<reference evidence="2 3" key="1">
    <citation type="journal article" date="2014" name="Nat. Commun.">
        <title>Klebsormidium flaccidum genome reveals primary factors for plant terrestrial adaptation.</title>
        <authorList>
            <person name="Hori K."/>
            <person name="Maruyama F."/>
            <person name="Fujisawa T."/>
            <person name="Togashi T."/>
            <person name="Yamamoto N."/>
            <person name="Seo M."/>
            <person name="Sato S."/>
            <person name="Yamada T."/>
            <person name="Mori H."/>
            <person name="Tajima N."/>
            <person name="Moriyama T."/>
            <person name="Ikeuchi M."/>
            <person name="Watanabe M."/>
            <person name="Wada H."/>
            <person name="Kobayashi K."/>
            <person name="Saito M."/>
            <person name="Masuda T."/>
            <person name="Sasaki-Sekimoto Y."/>
            <person name="Mashiguchi K."/>
            <person name="Awai K."/>
            <person name="Shimojima M."/>
            <person name="Masuda S."/>
            <person name="Iwai M."/>
            <person name="Nobusawa T."/>
            <person name="Narise T."/>
            <person name="Kondo S."/>
            <person name="Saito H."/>
            <person name="Sato R."/>
            <person name="Murakawa M."/>
            <person name="Ihara Y."/>
            <person name="Oshima-Yamada Y."/>
            <person name="Ohtaka K."/>
            <person name="Satoh M."/>
            <person name="Sonobe K."/>
            <person name="Ishii M."/>
            <person name="Ohtani R."/>
            <person name="Kanamori-Sato M."/>
            <person name="Honoki R."/>
            <person name="Miyazaki D."/>
            <person name="Mochizuki H."/>
            <person name="Umetsu J."/>
            <person name="Higashi K."/>
            <person name="Shibata D."/>
            <person name="Kamiya Y."/>
            <person name="Sato N."/>
            <person name="Nakamura Y."/>
            <person name="Tabata S."/>
            <person name="Ida S."/>
            <person name="Kurokawa K."/>
            <person name="Ohta H."/>
        </authorList>
    </citation>
    <scope>NUCLEOTIDE SEQUENCE [LARGE SCALE GENOMIC DNA]</scope>
    <source>
        <strain evidence="2 3">NIES-2285</strain>
    </source>
</reference>
<organism evidence="2 3">
    <name type="scientific">Klebsormidium nitens</name>
    <name type="common">Green alga</name>
    <name type="synonym">Ulothrix nitens</name>
    <dbReference type="NCBI Taxonomy" id="105231"/>
    <lineage>
        <taxon>Eukaryota</taxon>
        <taxon>Viridiplantae</taxon>
        <taxon>Streptophyta</taxon>
        <taxon>Klebsormidiophyceae</taxon>
        <taxon>Klebsormidiales</taxon>
        <taxon>Klebsormidiaceae</taxon>
        <taxon>Klebsormidium</taxon>
    </lineage>
</organism>
<feature type="compositionally biased region" description="Acidic residues" evidence="1">
    <location>
        <begin position="653"/>
        <end position="665"/>
    </location>
</feature>
<feature type="compositionally biased region" description="Basic and acidic residues" evidence="1">
    <location>
        <begin position="666"/>
        <end position="677"/>
    </location>
</feature>